<feature type="signal peptide" evidence="1">
    <location>
        <begin position="1"/>
        <end position="22"/>
    </location>
</feature>
<feature type="chain" id="PRO_5040225800" evidence="1">
    <location>
        <begin position="23"/>
        <end position="189"/>
    </location>
</feature>
<dbReference type="AlphaFoldDB" id="A0A9P5X5I6"/>
<evidence type="ECO:0000313" key="2">
    <source>
        <dbReference type="EMBL" id="KAF9443585.1"/>
    </source>
</evidence>
<evidence type="ECO:0000313" key="3">
    <source>
        <dbReference type="Proteomes" id="UP000807342"/>
    </source>
</evidence>
<protein>
    <submittedName>
        <fullName evidence="2">Uncharacterized protein</fullName>
    </submittedName>
</protein>
<keyword evidence="1" id="KW-0732">Signal</keyword>
<gene>
    <name evidence="2" type="ORF">P691DRAFT_797302</name>
</gene>
<accession>A0A9P5X5I6</accession>
<dbReference type="Proteomes" id="UP000807342">
    <property type="component" value="Unassembled WGS sequence"/>
</dbReference>
<name>A0A9P5X5I6_9AGAR</name>
<dbReference type="OrthoDB" id="2669721at2759"/>
<sequence length="189" mass="21980">MHLLTLNVPNLLLSLWHGTLKAEPGDDKTTWDWAVLKDRDAWEEHGALVQGFRKYLPSEYDCPPHNPAEKINSGYKAAEYLTYIYGYLPLLLRGHLPERYLNSFYKLVHAVQIFCQHSFEELYVQQKASQIHFVHQCMHTLWHMAHETCTLGPMCLYAQWTMEQVIGYLGQDIQLHSHPYANLAQLGVE</sequence>
<evidence type="ECO:0000256" key="1">
    <source>
        <dbReference type="SAM" id="SignalP"/>
    </source>
</evidence>
<dbReference type="EMBL" id="MU151456">
    <property type="protein sequence ID" value="KAF9443585.1"/>
    <property type="molecule type" value="Genomic_DNA"/>
</dbReference>
<proteinExistence type="predicted"/>
<comment type="caution">
    <text evidence="2">The sequence shown here is derived from an EMBL/GenBank/DDBJ whole genome shotgun (WGS) entry which is preliminary data.</text>
</comment>
<reference evidence="2" key="1">
    <citation type="submission" date="2020-11" db="EMBL/GenBank/DDBJ databases">
        <authorList>
            <consortium name="DOE Joint Genome Institute"/>
            <person name="Ahrendt S."/>
            <person name="Riley R."/>
            <person name="Andreopoulos W."/>
            <person name="Labutti K."/>
            <person name="Pangilinan J."/>
            <person name="Ruiz-Duenas F.J."/>
            <person name="Barrasa J.M."/>
            <person name="Sanchez-Garcia M."/>
            <person name="Camarero S."/>
            <person name="Miyauchi S."/>
            <person name="Serrano A."/>
            <person name="Linde D."/>
            <person name="Babiker R."/>
            <person name="Drula E."/>
            <person name="Ayuso-Fernandez I."/>
            <person name="Pacheco R."/>
            <person name="Padilla G."/>
            <person name="Ferreira P."/>
            <person name="Barriuso J."/>
            <person name="Kellner H."/>
            <person name="Castanera R."/>
            <person name="Alfaro M."/>
            <person name="Ramirez L."/>
            <person name="Pisabarro A.G."/>
            <person name="Kuo A."/>
            <person name="Tritt A."/>
            <person name="Lipzen A."/>
            <person name="He G."/>
            <person name="Yan M."/>
            <person name="Ng V."/>
            <person name="Cullen D."/>
            <person name="Martin F."/>
            <person name="Rosso M.-N."/>
            <person name="Henrissat B."/>
            <person name="Hibbett D."/>
            <person name="Martinez A.T."/>
            <person name="Grigoriev I.V."/>
        </authorList>
    </citation>
    <scope>NUCLEOTIDE SEQUENCE</scope>
    <source>
        <strain evidence="2">MF-IS2</strain>
    </source>
</reference>
<organism evidence="2 3">
    <name type="scientific">Macrolepiota fuliginosa MF-IS2</name>
    <dbReference type="NCBI Taxonomy" id="1400762"/>
    <lineage>
        <taxon>Eukaryota</taxon>
        <taxon>Fungi</taxon>
        <taxon>Dikarya</taxon>
        <taxon>Basidiomycota</taxon>
        <taxon>Agaricomycotina</taxon>
        <taxon>Agaricomycetes</taxon>
        <taxon>Agaricomycetidae</taxon>
        <taxon>Agaricales</taxon>
        <taxon>Agaricineae</taxon>
        <taxon>Agaricaceae</taxon>
        <taxon>Macrolepiota</taxon>
    </lineage>
</organism>
<keyword evidence="3" id="KW-1185">Reference proteome</keyword>